<proteinExistence type="predicted"/>
<sequence>MPSEYDLKIHENIIADSILAIDTAIHSMKSILSNKSSRINFKIYQAENVNCQNNLDELSIDQIIDLTFSYMNDDCLKGGDTISLIGYILIPTTISTKISSQIHDINNAKVSIANSIAKVKSLYNNSSHYLTLFKSTRFHKRINWKMLNRGISLIKDECPQHLTFYCEQNVVSKSMPKESLIEKLISLKKSNSDDKTHDISVISESDQEEFYIRYPRASRYAVNIYFINKSPKRIICSTPIFVISDNLVPSVFNQSSPRKKRSDAGEYEGPIINSMPVYIKK</sequence>
<protein>
    <submittedName>
        <fullName evidence="1">Uncharacterized protein</fullName>
    </submittedName>
</protein>
<dbReference type="AlphaFoldDB" id="A0A8J2Z2T1"/>
<gene>
    <name evidence="1" type="ORF">GCM10010995_06640</name>
</gene>
<dbReference type="SUPFAM" id="SSF56596">
    <property type="entry name" value="Replication terminator protein (Tus)"/>
    <property type="match status" value="1"/>
</dbReference>
<dbReference type="GO" id="GO:0006274">
    <property type="term" value="P:DNA replication termination"/>
    <property type="evidence" value="ECO:0007669"/>
    <property type="project" value="InterPro"/>
</dbReference>
<organism evidence="1 2">
    <name type="scientific">Cysteiniphilum litorale</name>
    <dbReference type="NCBI Taxonomy" id="2056700"/>
    <lineage>
        <taxon>Bacteria</taxon>
        <taxon>Pseudomonadati</taxon>
        <taxon>Pseudomonadota</taxon>
        <taxon>Gammaproteobacteria</taxon>
        <taxon>Thiotrichales</taxon>
        <taxon>Fastidiosibacteraceae</taxon>
        <taxon>Cysteiniphilum</taxon>
    </lineage>
</organism>
<reference evidence="1" key="2">
    <citation type="submission" date="2020-09" db="EMBL/GenBank/DDBJ databases">
        <authorList>
            <person name="Sun Q."/>
            <person name="Zhou Y."/>
        </authorList>
    </citation>
    <scope>NUCLEOTIDE SEQUENCE</scope>
    <source>
        <strain evidence="1">CGMCC 1.15758</strain>
    </source>
</reference>
<dbReference type="EMBL" id="BMJS01000004">
    <property type="protein sequence ID" value="GGF92131.1"/>
    <property type="molecule type" value="Genomic_DNA"/>
</dbReference>
<evidence type="ECO:0000313" key="2">
    <source>
        <dbReference type="Proteomes" id="UP000636949"/>
    </source>
</evidence>
<name>A0A8J2Z2T1_9GAMM</name>
<dbReference type="GO" id="GO:0003677">
    <property type="term" value="F:DNA binding"/>
    <property type="evidence" value="ECO:0007669"/>
    <property type="project" value="InterPro"/>
</dbReference>
<dbReference type="InterPro" id="IPR036381">
    <property type="entry name" value="Tus_dom1"/>
</dbReference>
<keyword evidence="2" id="KW-1185">Reference proteome</keyword>
<accession>A0A8J2Z2T1</accession>
<dbReference type="InterPro" id="IPR036384">
    <property type="entry name" value="Tus_sf"/>
</dbReference>
<dbReference type="OrthoDB" id="5623912at2"/>
<dbReference type="RefSeq" id="WP_117001659.1">
    <property type="nucleotide sequence ID" value="NZ_BMJS01000004.1"/>
</dbReference>
<evidence type="ECO:0000313" key="1">
    <source>
        <dbReference type="EMBL" id="GGF92131.1"/>
    </source>
</evidence>
<reference evidence="1" key="1">
    <citation type="journal article" date="2014" name="Int. J. Syst. Evol. Microbiol.">
        <title>Complete genome sequence of Corynebacterium casei LMG S-19264T (=DSM 44701T), isolated from a smear-ripened cheese.</title>
        <authorList>
            <consortium name="US DOE Joint Genome Institute (JGI-PGF)"/>
            <person name="Walter F."/>
            <person name="Albersmeier A."/>
            <person name="Kalinowski J."/>
            <person name="Ruckert C."/>
        </authorList>
    </citation>
    <scope>NUCLEOTIDE SEQUENCE</scope>
    <source>
        <strain evidence="1">CGMCC 1.15758</strain>
    </source>
</reference>
<dbReference type="Gene3D" id="3.50.14.10">
    <property type="entry name" value="Replication terminator Tus, domain 1 superfamily/Replication terminator Tus"/>
    <property type="match status" value="1"/>
</dbReference>
<comment type="caution">
    <text evidence="1">The sequence shown here is derived from an EMBL/GenBank/DDBJ whole genome shotgun (WGS) entry which is preliminary data.</text>
</comment>
<dbReference type="Proteomes" id="UP000636949">
    <property type="component" value="Unassembled WGS sequence"/>
</dbReference>
<dbReference type="GO" id="GO:0005737">
    <property type="term" value="C:cytoplasm"/>
    <property type="evidence" value="ECO:0007669"/>
    <property type="project" value="InterPro"/>
</dbReference>